<sequence>MTTEADPAASAPGEGTTRATISDVARVSGVSTTTVSHVLTGKRPVAASTRERVEAAVQQLRYRPSRLARSLRVGSSQMIGVVVPDITNPYYGQLTRGLVDSLGAEYGTWVCNTDGSTKRERSYVADMVARGADALVMTSVDVEGDAVAAAVAAGVPAVSLGESVDHPLVDRVLAADEEASQSAVEHLVARGARRVGIIEGPRSFGHSREEGYLAALAAAGLKAPQQLRVHGDWTRVGGREAMLRLMRLPQRPDAVFCANDLTAIGALDAVRSLGLRVPDDVRIVGFDDIEAASLVSPALTTIANPAYETGWSAAKLVLDRLLGRHTGSRRTVTLPCRLIVRETS</sequence>
<keyword evidence="4" id="KW-0804">Transcription</keyword>
<proteinExistence type="predicted"/>
<dbReference type="Pfam" id="PF00356">
    <property type="entry name" value="LacI"/>
    <property type="match status" value="1"/>
</dbReference>
<organism evidence="6 7">
    <name type="scientific">Microlunatus sagamiharensis</name>
    <dbReference type="NCBI Taxonomy" id="546874"/>
    <lineage>
        <taxon>Bacteria</taxon>
        <taxon>Bacillati</taxon>
        <taxon>Actinomycetota</taxon>
        <taxon>Actinomycetes</taxon>
        <taxon>Propionibacteriales</taxon>
        <taxon>Propionibacteriaceae</taxon>
        <taxon>Microlunatus</taxon>
    </lineage>
</organism>
<evidence type="ECO:0000256" key="1">
    <source>
        <dbReference type="ARBA" id="ARBA00022491"/>
    </source>
</evidence>
<dbReference type="RefSeq" id="WP_091073682.1">
    <property type="nucleotide sequence ID" value="NZ_LT629799.1"/>
</dbReference>
<protein>
    <submittedName>
        <fullName evidence="6">Transcriptional regulator, LacI family</fullName>
    </submittedName>
</protein>
<dbReference type="GO" id="GO:0003700">
    <property type="term" value="F:DNA-binding transcription factor activity"/>
    <property type="evidence" value="ECO:0007669"/>
    <property type="project" value="TreeGrafter"/>
</dbReference>
<dbReference type="PROSITE" id="PS00356">
    <property type="entry name" value="HTH_LACI_1"/>
    <property type="match status" value="1"/>
</dbReference>
<evidence type="ECO:0000313" key="6">
    <source>
        <dbReference type="EMBL" id="SDU86997.1"/>
    </source>
</evidence>
<dbReference type="CDD" id="cd06267">
    <property type="entry name" value="PBP1_LacI_sugar_binding-like"/>
    <property type="match status" value="1"/>
</dbReference>
<dbReference type="STRING" id="546874.SAMN04488544_1230"/>
<dbReference type="CDD" id="cd01392">
    <property type="entry name" value="HTH_LacI"/>
    <property type="match status" value="1"/>
</dbReference>
<evidence type="ECO:0000313" key="7">
    <source>
        <dbReference type="Proteomes" id="UP000198825"/>
    </source>
</evidence>
<accession>A0A1H2M181</accession>
<dbReference type="Proteomes" id="UP000198825">
    <property type="component" value="Chromosome I"/>
</dbReference>
<dbReference type="SUPFAM" id="SSF47413">
    <property type="entry name" value="lambda repressor-like DNA-binding domains"/>
    <property type="match status" value="1"/>
</dbReference>
<dbReference type="Gene3D" id="1.10.260.40">
    <property type="entry name" value="lambda repressor-like DNA-binding domains"/>
    <property type="match status" value="1"/>
</dbReference>
<keyword evidence="7" id="KW-1185">Reference proteome</keyword>
<dbReference type="InterPro" id="IPR028082">
    <property type="entry name" value="Peripla_BP_I"/>
</dbReference>
<evidence type="ECO:0000256" key="3">
    <source>
        <dbReference type="ARBA" id="ARBA00023125"/>
    </source>
</evidence>
<dbReference type="GO" id="GO:0000976">
    <property type="term" value="F:transcription cis-regulatory region binding"/>
    <property type="evidence" value="ECO:0007669"/>
    <property type="project" value="TreeGrafter"/>
</dbReference>
<evidence type="ECO:0000259" key="5">
    <source>
        <dbReference type="PROSITE" id="PS50932"/>
    </source>
</evidence>
<dbReference type="PANTHER" id="PTHR30146:SF148">
    <property type="entry name" value="HTH-TYPE TRANSCRIPTIONAL REPRESSOR PURR-RELATED"/>
    <property type="match status" value="1"/>
</dbReference>
<dbReference type="PROSITE" id="PS50932">
    <property type="entry name" value="HTH_LACI_2"/>
    <property type="match status" value="1"/>
</dbReference>
<feature type="domain" description="HTH lacI-type" evidence="5">
    <location>
        <begin position="19"/>
        <end position="73"/>
    </location>
</feature>
<dbReference type="PANTHER" id="PTHR30146">
    <property type="entry name" value="LACI-RELATED TRANSCRIPTIONAL REPRESSOR"/>
    <property type="match status" value="1"/>
</dbReference>
<dbReference type="AlphaFoldDB" id="A0A1H2M181"/>
<keyword evidence="1" id="KW-0678">Repressor</keyword>
<dbReference type="InterPro" id="IPR010982">
    <property type="entry name" value="Lambda_DNA-bd_dom_sf"/>
</dbReference>
<dbReference type="EMBL" id="LT629799">
    <property type="protein sequence ID" value="SDU86997.1"/>
    <property type="molecule type" value="Genomic_DNA"/>
</dbReference>
<keyword evidence="2" id="KW-0805">Transcription regulation</keyword>
<evidence type="ECO:0000256" key="2">
    <source>
        <dbReference type="ARBA" id="ARBA00023015"/>
    </source>
</evidence>
<dbReference type="OrthoDB" id="37081at2"/>
<reference evidence="7" key="1">
    <citation type="submission" date="2016-10" db="EMBL/GenBank/DDBJ databases">
        <authorList>
            <person name="Varghese N."/>
            <person name="Submissions S."/>
        </authorList>
    </citation>
    <scope>NUCLEOTIDE SEQUENCE [LARGE SCALE GENOMIC DNA]</scope>
    <source>
        <strain evidence="7">DSM 21743</strain>
    </source>
</reference>
<evidence type="ECO:0000256" key="4">
    <source>
        <dbReference type="ARBA" id="ARBA00023163"/>
    </source>
</evidence>
<dbReference type="Gene3D" id="3.40.50.2300">
    <property type="match status" value="2"/>
</dbReference>
<dbReference type="Pfam" id="PF13377">
    <property type="entry name" value="Peripla_BP_3"/>
    <property type="match status" value="1"/>
</dbReference>
<keyword evidence="3" id="KW-0238">DNA-binding</keyword>
<dbReference type="SUPFAM" id="SSF53822">
    <property type="entry name" value="Periplasmic binding protein-like I"/>
    <property type="match status" value="1"/>
</dbReference>
<dbReference type="InterPro" id="IPR046335">
    <property type="entry name" value="LacI/GalR-like_sensor"/>
</dbReference>
<dbReference type="InterPro" id="IPR000843">
    <property type="entry name" value="HTH_LacI"/>
</dbReference>
<name>A0A1H2M181_9ACTN</name>
<gene>
    <name evidence="6" type="ORF">SAMN04488544_1230</name>
</gene>
<dbReference type="SMART" id="SM00354">
    <property type="entry name" value="HTH_LACI"/>
    <property type="match status" value="1"/>
</dbReference>